<dbReference type="AlphaFoldDB" id="A0A7Y0DUM9"/>
<dbReference type="RefSeq" id="WP_169020063.1">
    <property type="nucleotide sequence ID" value="NZ_JABBMT010000011.1"/>
</dbReference>
<reference evidence="2" key="1">
    <citation type="submission" date="2020-04" db="EMBL/GenBank/DDBJ databases">
        <title>Genome Sequencing for Pseudoaltermonas arctica.</title>
        <authorList>
            <person name="Elkins N.S."/>
        </authorList>
    </citation>
    <scope>NUCLEOTIDE SEQUENCE [LARGE SCALE GENOMIC DNA]</scope>
    <source>
        <strain evidence="2">NEC-BIFX-2020_0012</strain>
    </source>
</reference>
<comment type="caution">
    <text evidence="2">The sequence shown here is derived from an EMBL/GenBank/DDBJ whole genome shotgun (WGS) entry which is preliminary data.</text>
</comment>
<evidence type="ECO:0000256" key="1">
    <source>
        <dbReference type="SAM" id="SignalP"/>
    </source>
</evidence>
<dbReference type="InterPro" id="IPR013783">
    <property type="entry name" value="Ig-like_fold"/>
</dbReference>
<evidence type="ECO:0000313" key="2">
    <source>
        <dbReference type="EMBL" id="NMM41026.1"/>
    </source>
</evidence>
<keyword evidence="1" id="KW-0732">Signal</keyword>
<protein>
    <recommendedName>
        <fullName evidence="4">Ig-like domain-containing protein</fullName>
    </recommendedName>
</protein>
<accession>A0A7Y0DUM9</accession>
<dbReference type="Proteomes" id="UP000570493">
    <property type="component" value="Unassembled WGS sequence"/>
</dbReference>
<sequence length="981" mass="108508">MKPIKSLLAAAVSLALLSGCGSDSVDEPNKAINEPVNNAPIITVNDVQGLEKQTISISASVEDEGEVSYSWSQKSGLSVSLENADTDIVSFVAPSVSEDKKISLNLIVEDSEGLTSEKNVVVDIKQQLVKLSIEGVATDSPLIEADIKATIGEQSFTTTTTSDGYYTLELALDDDADMSQLVTIEAQGKEQQQAALLQSRLMSFATLKAKAGEDLTLSSDEDLAVNITNFSTAKSALILRKNKFNAIAQEQELALLSNEINPQELIDTAVAIKVILDKSQGKLSLGLPEGVENVLELALDTKKMTDYIQLVSETPEFDEAKNEMLSDEAVMGMAPTSSAKALYFNNGLRTFNAVIKMEGDSSGTYFSSNASKAAQQLTWSISDNIYTFSNPDGYHSYNSSEKVIKDGVETHASTEVIEYKSEVEVLSQLESGLVVHLKKYETVSFPNGEKETYNDVREYTTRVLTNNEQVDFEPITGVKKLSLPMPYSVYVDEEDGYASQIMALTAELSEDGSGTIKELNNTAVQWELVENNEQKSLQLTLLDFDNKTIVFNQLGNSNFGAFSVLSEFGPHFSASVNMGGEIDESENFESSSVPGIYADDNSYGAGLQYTWYELWPNGQAIEIQTQDIDGDGKLLSDNEISYYKGSWLEQAGKLSITRTNSNSDGCYFVDIDPSCVINRTADWQVIEKVDEAIYINSLYKYINGPSIENDISRKLVLLSKFFIANERPIKGEFIPENILNIIGERPPIPFVGLIEPSQYTNQKLFFANHDYWYDEAVESIVFKENNEFEFAQGDGSTVGEYQMFSDGQVVLRKGDDRQAESYGFLIESGDVVIGAYQGLPWPHFNNEADAKDYTSRVASSTPTSSTEHLLGRDIFMVDRDRNSKWVVSYLKFTEGKITIYSDESFTTINTELDYSVDDTGMISFPDNENTMYLSLVTDALNIIVTNDAGQNSKDFNYFLFDHQKAKNFVNNTNALRESALR</sequence>
<feature type="chain" id="PRO_5030830482" description="Ig-like domain-containing protein" evidence="1">
    <location>
        <begin position="26"/>
        <end position="981"/>
    </location>
</feature>
<dbReference type="EMBL" id="JABBMT010000011">
    <property type="protein sequence ID" value="NMM41026.1"/>
    <property type="molecule type" value="Genomic_DNA"/>
</dbReference>
<keyword evidence="3" id="KW-1185">Reference proteome</keyword>
<feature type="signal peptide" evidence="1">
    <location>
        <begin position="1"/>
        <end position="25"/>
    </location>
</feature>
<evidence type="ECO:0000313" key="3">
    <source>
        <dbReference type="Proteomes" id="UP000570493"/>
    </source>
</evidence>
<proteinExistence type="predicted"/>
<name>A0A7Y0DUM9_9GAMM</name>
<dbReference type="PROSITE" id="PS51257">
    <property type="entry name" value="PROKAR_LIPOPROTEIN"/>
    <property type="match status" value="1"/>
</dbReference>
<dbReference type="Gene3D" id="2.60.40.10">
    <property type="entry name" value="Immunoglobulins"/>
    <property type="match status" value="1"/>
</dbReference>
<organism evidence="2 3">
    <name type="scientific">Pseudoalteromonas arctica</name>
    <dbReference type="NCBI Taxonomy" id="394751"/>
    <lineage>
        <taxon>Bacteria</taxon>
        <taxon>Pseudomonadati</taxon>
        <taxon>Pseudomonadota</taxon>
        <taxon>Gammaproteobacteria</taxon>
        <taxon>Alteromonadales</taxon>
        <taxon>Pseudoalteromonadaceae</taxon>
        <taxon>Pseudoalteromonas</taxon>
    </lineage>
</organism>
<evidence type="ECO:0008006" key="4">
    <source>
        <dbReference type="Google" id="ProtNLM"/>
    </source>
</evidence>
<gene>
    <name evidence="2" type="ORF">HHO47_09390</name>
</gene>